<evidence type="ECO:0000313" key="3">
    <source>
        <dbReference type="Proteomes" id="UP000195437"/>
    </source>
</evidence>
<evidence type="ECO:0000313" key="2">
    <source>
        <dbReference type="EMBL" id="ARU59693.1"/>
    </source>
</evidence>
<reference evidence="3" key="1">
    <citation type="submission" date="2017-05" db="EMBL/GenBank/DDBJ databases">
        <authorList>
            <person name="Sung H."/>
        </authorList>
    </citation>
    <scope>NUCLEOTIDE SEQUENCE [LARGE SCALE GENOMIC DNA]</scope>
    <source>
        <strain evidence="3">AR23208</strain>
    </source>
</reference>
<dbReference type="EMBL" id="CP021434">
    <property type="protein sequence ID" value="ARU59693.1"/>
    <property type="molecule type" value="Genomic_DNA"/>
</dbReference>
<dbReference type="Proteomes" id="UP000195437">
    <property type="component" value="Chromosome"/>
</dbReference>
<dbReference type="InterPro" id="IPR012341">
    <property type="entry name" value="6hp_glycosidase-like_sf"/>
</dbReference>
<evidence type="ECO:0000259" key="1">
    <source>
        <dbReference type="Pfam" id="PF00723"/>
    </source>
</evidence>
<dbReference type="GO" id="GO:0005975">
    <property type="term" value="P:carbohydrate metabolic process"/>
    <property type="evidence" value="ECO:0007669"/>
    <property type="project" value="InterPro"/>
</dbReference>
<dbReference type="AlphaFoldDB" id="A0A1Y0IJT2"/>
<dbReference type="SUPFAM" id="SSF48208">
    <property type="entry name" value="Six-hairpin glycosidases"/>
    <property type="match status" value="1"/>
</dbReference>
<dbReference type="KEGG" id="tum:CBW65_00525"/>
<dbReference type="RefSeq" id="WP_087455081.1">
    <property type="nucleotide sequence ID" value="NZ_CP021434.1"/>
</dbReference>
<dbReference type="Gene3D" id="1.50.10.10">
    <property type="match status" value="1"/>
</dbReference>
<dbReference type="Pfam" id="PF00723">
    <property type="entry name" value="Glyco_hydro_15"/>
    <property type="match status" value="1"/>
</dbReference>
<organism evidence="2 3">
    <name type="scientific">Tumebacillus avium</name>
    <dbReference type="NCBI Taxonomy" id="1903704"/>
    <lineage>
        <taxon>Bacteria</taxon>
        <taxon>Bacillati</taxon>
        <taxon>Bacillota</taxon>
        <taxon>Bacilli</taxon>
        <taxon>Bacillales</taxon>
        <taxon>Alicyclobacillaceae</taxon>
        <taxon>Tumebacillus</taxon>
    </lineage>
</organism>
<protein>
    <submittedName>
        <fullName evidence="2">Glycoside hydrolase family 15</fullName>
    </submittedName>
</protein>
<dbReference type="InterPro" id="IPR008928">
    <property type="entry name" value="6-hairpin_glycosidase_sf"/>
</dbReference>
<sequence length="662" mass="76446">MPRSLVIGNGHLFIGFDAKTNMRDLYYPYVGQLNHIGGNRNSLGVYVDGTFSWCDESDWIVENSYRTGTLVTDVLARNDRLGLELYIEDAVHFRENAYLKKVRVKNTRDAEREIRLFFTHDFCIDETEIGDTAVYDPVQNTVYHYKRSRYLLINGFTHLGGLFEYSTGIKRFHSLQGTWKDAEDGTLEGNPIAQGSVDSTVSFKMFVPGGGEETLYYWVCVGRTFPEVKEMNRWVLLRTPEQLFTEIDAYWREWLRQSEQEFGDLGQDVIDEYLLSLMLVQTLTDANGAIIAANDTDILQYNRDHYSYMWPRDGALIAHAMSEAGYERIANRFFRFCEDSLTAGGFLLHKYNPDGSVGSSWHPYLQGKDPSLPIQEDETGLVIWALWEHYQRYGDVEFAQSLYTTLIAPAGEFMAEYVYEHLGLPIESYDLWEERRGIFTFTVSTVIAGLRAVRNFAQVFGDAKRAQKMQSTAEQLLEGMDKYLYDPTVGRFLRGVYLGADGEIVKDKTLESSLYGLFHFDILSPDDPRLQATMERVWDGLRVKTDIGGIARYTDDYYFKKSEEIEKVPGNPWIICTLWQAAWEIERAETVEELQKAKELFDWVLRHRMDSGVLPEQLHPYHGTPLSVAPLTWSHATFVQEVVRYGRRYKELYNKALHQLQE</sequence>
<dbReference type="PANTHER" id="PTHR31616">
    <property type="entry name" value="TREHALASE"/>
    <property type="match status" value="1"/>
</dbReference>
<proteinExistence type="predicted"/>
<feature type="domain" description="GH15-like" evidence="1">
    <location>
        <begin position="286"/>
        <end position="640"/>
    </location>
</feature>
<dbReference type="OrthoDB" id="3902805at2"/>
<dbReference type="PANTHER" id="PTHR31616:SF13">
    <property type="entry name" value="GLUCAN 1,4-ALPHA-GLUCOSIDASE"/>
    <property type="match status" value="1"/>
</dbReference>
<gene>
    <name evidence="2" type="ORF">CBW65_00525</name>
</gene>
<name>A0A1Y0IJT2_9BACL</name>
<keyword evidence="3" id="KW-1185">Reference proteome</keyword>
<dbReference type="InterPro" id="IPR011613">
    <property type="entry name" value="GH15-like"/>
</dbReference>
<keyword evidence="2" id="KW-0378">Hydrolase</keyword>
<accession>A0A1Y0IJT2</accession>
<dbReference type="GO" id="GO:0004553">
    <property type="term" value="F:hydrolase activity, hydrolyzing O-glycosyl compounds"/>
    <property type="evidence" value="ECO:0007669"/>
    <property type="project" value="UniProtKB-ARBA"/>
</dbReference>